<gene>
    <name evidence="3" type="ORF">MOZ64_10315</name>
</gene>
<evidence type="ECO:0000256" key="1">
    <source>
        <dbReference type="SAM" id="MobiDB-lite"/>
    </source>
</evidence>
<dbReference type="EMBL" id="JALBUS010000021">
    <property type="protein sequence ID" value="MDX8418226.1"/>
    <property type="molecule type" value="Genomic_DNA"/>
</dbReference>
<accession>A0ABU4WQA1</accession>
<organism evidence="3 4">
    <name type="scientific">Absicoccus intestinalis</name>
    <dbReference type="NCBI Taxonomy" id="2926319"/>
    <lineage>
        <taxon>Bacteria</taxon>
        <taxon>Bacillati</taxon>
        <taxon>Bacillota</taxon>
        <taxon>Erysipelotrichia</taxon>
        <taxon>Erysipelotrichales</taxon>
        <taxon>Erysipelotrichaceae</taxon>
        <taxon>Absicoccus</taxon>
    </lineage>
</organism>
<feature type="region of interest" description="Disordered" evidence="1">
    <location>
        <begin position="29"/>
        <end position="56"/>
    </location>
</feature>
<sequence>MTRRDEISDLLDSIENDDTLERKMHAFKAKKDKISRVERSQQEEINEKPKKMESTADTVVIPPVHVQKGETDSRHLAETKVIQPTSAGGKTTVFDPEKIEQVKPETNDTVVIDDQKIQTIMRQQTAQNTSGLKLERKVVTSNKKPKKAINHKKQDKKIIGIIAALVGVLVIVGCVNLATTGSIFGLLQQTSEQTQTHTSGYQRLLNWVKGYGDLSSSEKLDITTYENIYDKLTSSEKKTIDGILEKATGKDFNTLLKSAKAKKKSSSKNNNVKSAEQKAKLRSQISQLQSQLSQAQSDLDDATSKIKDTQSDMSDVQTKISSYQAKIKQYQTEVTNLQQEIANAGEGEDTSSLETQLTEAQKKLSDAQTSSEYTDLQTQYTSLQNDLATYQSNQATAQATVDSLNSQISALQQQLNALD</sequence>
<keyword evidence="2" id="KW-0812">Transmembrane</keyword>
<dbReference type="SUPFAM" id="SSF57997">
    <property type="entry name" value="Tropomyosin"/>
    <property type="match status" value="1"/>
</dbReference>
<proteinExistence type="predicted"/>
<evidence type="ECO:0000313" key="4">
    <source>
        <dbReference type="Proteomes" id="UP001285244"/>
    </source>
</evidence>
<protein>
    <submittedName>
        <fullName evidence="3">Uncharacterized protein</fullName>
    </submittedName>
</protein>
<keyword evidence="2" id="KW-1133">Transmembrane helix</keyword>
<evidence type="ECO:0000256" key="2">
    <source>
        <dbReference type="SAM" id="Phobius"/>
    </source>
</evidence>
<feature type="region of interest" description="Disordered" evidence="1">
    <location>
        <begin position="260"/>
        <end position="314"/>
    </location>
</feature>
<feature type="compositionally biased region" description="Low complexity" evidence="1">
    <location>
        <begin position="283"/>
        <end position="297"/>
    </location>
</feature>
<dbReference type="Gene3D" id="1.20.5.340">
    <property type="match status" value="1"/>
</dbReference>
<name>A0ABU4WQA1_9FIRM</name>
<keyword evidence="4" id="KW-1185">Reference proteome</keyword>
<dbReference type="RefSeq" id="WP_320326475.1">
    <property type="nucleotide sequence ID" value="NZ_JALBUS010000021.1"/>
</dbReference>
<reference evidence="3 4" key="1">
    <citation type="submission" date="2022-03" db="EMBL/GenBank/DDBJ databases">
        <title>Novel taxa within the pig intestine.</title>
        <authorList>
            <person name="Wylensek D."/>
            <person name="Bishof K."/>
            <person name="Afrizal A."/>
            <person name="Clavel T."/>
        </authorList>
    </citation>
    <scope>NUCLEOTIDE SEQUENCE [LARGE SCALE GENOMIC DNA]</scope>
    <source>
        <strain evidence="3 4">Cla-KB-P134</strain>
    </source>
</reference>
<keyword evidence="2" id="KW-0472">Membrane</keyword>
<evidence type="ECO:0000313" key="3">
    <source>
        <dbReference type="EMBL" id="MDX8418226.1"/>
    </source>
</evidence>
<feature type="transmembrane region" description="Helical" evidence="2">
    <location>
        <begin position="158"/>
        <end position="187"/>
    </location>
</feature>
<feature type="compositionally biased region" description="Basic and acidic residues" evidence="1">
    <location>
        <begin position="32"/>
        <end position="54"/>
    </location>
</feature>
<dbReference type="Proteomes" id="UP001285244">
    <property type="component" value="Unassembled WGS sequence"/>
</dbReference>
<comment type="caution">
    <text evidence="3">The sequence shown here is derived from an EMBL/GenBank/DDBJ whole genome shotgun (WGS) entry which is preliminary data.</text>
</comment>
<dbReference type="Gene3D" id="1.10.287.1490">
    <property type="match status" value="1"/>
</dbReference>